<dbReference type="InterPro" id="IPR050386">
    <property type="entry name" value="Glycosyl_hydrolase_5"/>
</dbReference>
<dbReference type="InterPro" id="IPR001547">
    <property type="entry name" value="Glyco_hydro_5"/>
</dbReference>
<evidence type="ECO:0000313" key="9">
    <source>
        <dbReference type="Proteomes" id="UP000514509"/>
    </source>
</evidence>
<dbReference type="GO" id="GO:0005576">
    <property type="term" value="C:extracellular region"/>
    <property type="evidence" value="ECO:0007669"/>
    <property type="project" value="TreeGrafter"/>
</dbReference>
<proteinExistence type="inferred from homology"/>
<keyword evidence="3 4" id="KW-0326">Glycosidase</keyword>
<dbReference type="EMBL" id="CP055153">
    <property type="protein sequence ID" value="QMU29656.1"/>
    <property type="molecule type" value="Genomic_DNA"/>
</dbReference>
<keyword evidence="2 4" id="KW-0378">Hydrolase</keyword>
<dbReference type="Pfam" id="PF00150">
    <property type="entry name" value="Cellulase"/>
    <property type="match status" value="1"/>
</dbReference>
<keyword evidence="1" id="KW-0732">Signal</keyword>
<feature type="domain" description="Secretion system C-terminal sorting" evidence="6">
    <location>
        <begin position="564"/>
        <end position="632"/>
    </location>
</feature>
<organism evidence="8 9">
    <name type="scientific">Adhaeribacter radiodurans</name>
    <dbReference type="NCBI Taxonomy" id="2745197"/>
    <lineage>
        <taxon>Bacteria</taxon>
        <taxon>Pseudomonadati</taxon>
        <taxon>Bacteroidota</taxon>
        <taxon>Cytophagia</taxon>
        <taxon>Cytophagales</taxon>
        <taxon>Hymenobacteraceae</taxon>
        <taxon>Adhaeribacter</taxon>
    </lineage>
</organism>
<dbReference type="Gene3D" id="3.20.20.80">
    <property type="entry name" value="Glycosidases"/>
    <property type="match status" value="1"/>
</dbReference>
<dbReference type="InterPro" id="IPR018087">
    <property type="entry name" value="Glyco_hydro_5_CS"/>
</dbReference>
<accession>A0A7L7L9Y3</accession>
<dbReference type="PROSITE" id="PS00659">
    <property type="entry name" value="GLYCOSYL_HYDROL_F5"/>
    <property type="match status" value="1"/>
</dbReference>
<dbReference type="Proteomes" id="UP000514509">
    <property type="component" value="Chromosome"/>
</dbReference>
<sequence length="636" mass="72943">MLLASSDKLFAQEVPFKKGINLTNWFQANNVREIQINKYTRKDFEQIKSLGIDVIRLPINLHYMTNGAPDYTVDPLFFQFLDLPVQWAEELNLHLILDNHTFDPVANTPPDIENTLKKVWPQVAQHYQSRSNLLYYEILNEPHGISATQWNTIQQNIINAIRAVDTKHTLIVGATNFNSYQSMAEMPIYADKNLIYTFHFYDPFLFTHQGASWIEPSMVDLKQMPFPYRSNAMPALPANLKNTWLESAYNNYSTEGTEAKVKELIDIAANFKNTHGVPVYCGEFGVLATNSLPADRVNWYQTVRSYLEEKNIAWTTWDYHGSFGLFEPDGNDLFEHNLNLPLLTALGFNLPPQTNYVLKPDTAGFLIYDDFLGNGLTNASYGAGNLNFYVPDQPNNGQYCISWKDAKQYNSISLDFKPNKDLSQLRDKAYALDFFVRGTGPGVKFDIRFIDSKTTEPDDHPWRATVTIDDQKIDFNGSWQHIHIPLTDFIEQGAWDNNQWYNPEGKFDWQQIDRLEITSEHGAFNNNQLWFDNLYLTDQDTAKVRQSGTITGSKKNLNTLAVRVYPNPASNYLLLETGTPASFNYEVIDHLGRVLLKSIFRQRTQVNLASLPIGVYLIKISQAGSRYTVRRIVKNE</sequence>
<evidence type="ECO:0000256" key="3">
    <source>
        <dbReference type="ARBA" id="ARBA00023295"/>
    </source>
</evidence>
<evidence type="ECO:0000256" key="4">
    <source>
        <dbReference type="RuleBase" id="RU361153"/>
    </source>
</evidence>
<dbReference type="NCBIfam" id="TIGR04183">
    <property type="entry name" value="Por_Secre_tail"/>
    <property type="match status" value="1"/>
</dbReference>
<dbReference type="AlphaFoldDB" id="A0A7L7L9Y3"/>
<feature type="domain" description="Carbohydrate binding" evidence="7">
    <location>
        <begin position="419"/>
        <end position="534"/>
    </location>
</feature>
<dbReference type="SUPFAM" id="SSF49785">
    <property type="entry name" value="Galactose-binding domain-like"/>
    <property type="match status" value="1"/>
</dbReference>
<dbReference type="GO" id="GO:0008422">
    <property type="term" value="F:beta-glucosidase activity"/>
    <property type="evidence" value="ECO:0007669"/>
    <property type="project" value="TreeGrafter"/>
</dbReference>
<dbReference type="RefSeq" id="WP_182412116.1">
    <property type="nucleotide sequence ID" value="NZ_CP055153.1"/>
</dbReference>
<dbReference type="InterPro" id="IPR048758">
    <property type="entry name" value="CBM30"/>
</dbReference>
<dbReference type="SUPFAM" id="SSF51445">
    <property type="entry name" value="(Trans)glycosidases"/>
    <property type="match status" value="1"/>
</dbReference>
<dbReference type="InterPro" id="IPR008979">
    <property type="entry name" value="Galactose-bd-like_sf"/>
</dbReference>
<evidence type="ECO:0000313" key="8">
    <source>
        <dbReference type="EMBL" id="QMU29656.1"/>
    </source>
</evidence>
<dbReference type="InterPro" id="IPR026444">
    <property type="entry name" value="Secre_tail"/>
</dbReference>
<keyword evidence="9" id="KW-1185">Reference proteome</keyword>
<protein>
    <submittedName>
        <fullName evidence="8">Cellulase family glycosylhydrolase</fullName>
    </submittedName>
</protein>
<evidence type="ECO:0000259" key="7">
    <source>
        <dbReference type="Pfam" id="PF21582"/>
    </source>
</evidence>
<evidence type="ECO:0000256" key="1">
    <source>
        <dbReference type="ARBA" id="ARBA00022729"/>
    </source>
</evidence>
<dbReference type="PANTHER" id="PTHR31297">
    <property type="entry name" value="GLUCAN ENDO-1,6-BETA-GLUCOSIDASE B"/>
    <property type="match status" value="1"/>
</dbReference>
<dbReference type="Pfam" id="PF18962">
    <property type="entry name" value="Por_Secre_tail"/>
    <property type="match status" value="1"/>
</dbReference>
<dbReference type="InterPro" id="IPR017853">
    <property type="entry name" value="GH"/>
</dbReference>
<dbReference type="KEGG" id="add:HUW48_17180"/>
<gene>
    <name evidence="8" type="ORF">HUW48_17180</name>
</gene>
<feature type="domain" description="Glycoside hydrolase family 5" evidence="5">
    <location>
        <begin position="35"/>
        <end position="320"/>
    </location>
</feature>
<dbReference type="Pfam" id="PF21582">
    <property type="entry name" value="CBM30"/>
    <property type="match status" value="1"/>
</dbReference>
<reference evidence="8 9" key="1">
    <citation type="submission" date="2020-08" db="EMBL/GenBank/DDBJ databases">
        <title>Adhaeribacter dokdonensis sp. nov., isolated from the rhizosphere of Elymus tsukushiensis, a plant native to the Dokdo Islands, Republic of Korea.</title>
        <authorList>
            <person name="Ghim S.Y."/>
        </authorList>
    </citation>
    <scope>NUCLEOTIDE SEQUENCE [LARGE SCALE GENOMIC DNA]</scope>
    <source>
        <strain evidence="8 9">KUDC8001</strain>
    </source>
</reference>
<evidence type="ECO:0000256" key="2">
    <source>
        <dbReference type="ARBA" id="ARBA00022801"/>
    </source>
</evidence>
<dbReference type="GO" id="GO:0009986">
    <property type="term" value="C:cell surface"/>
    <property type="evidence" value="ECO:0007669"/>
    <property type="project" value="TreeGrafter"/>
</dbReference>
<dbReference type="GO" id="GO:0009251">
    <property type="term" value="P:glucan catabolic process"/>
    <property type="evidence" value="ECO:0007669"/>
    <property type="project" value="TreeGrafter"/>
</dbReference>
<comment type="similarity">
    <text evidence="4">Belongs to the glycosyl hydrolase 5 (cellulase A) family.</text>
</comment>
<dbReference type="Gene3D" id="2.60.120.430">
    <property type="entry name" value="Galactose-binding lectin"/>
    <property type="match status" value="1"/>
</dbReference>
<name>A0A7L7L9Y3_9BACT</name>
<evidence type="ECO:0000259" key="6">
    <source>
        <dbReference type="Pfam" id="PF18962"/>
    </source>
</evidence>
<evidence type="ECO:0000259" key="5">
    <source>
        <dbReference type="Pfam" id="PF00150"/>
    </source>
</evidence>
<dbReference type="PANTHER" id="PTHR31297:SF17">
    <property type="entry name" value="ENDOGLUCANASE"/>
    <property type="match status" value="1"/>
</dbReference>